<comment type="caution">
    <text evidence="1">The sequence shown here is derived from an EMBL/GenBank/DDBJ whole genome shotgun (WGS) entry which is preliminary data.</text>
</comment>
<sequence length="97" mass="10734">MRARNGRPWPRPHFGPSRFPVLCRSRAPEAFRRPPLWSFQVLSSASPVTAEGAARLVVSGALCRLSSALAARRPASFCGFCGDLKKGFRRLQPPQRT</sequence>
<dbReference type="AlphaFoldDB" id="H3KBS6"/>
<accession>H3KBS6</accession>
<protein>
    <submittedName>
        <fullName evidence="1">Uncharacterized protein</fullName>
    </submittedName>
</protein>
<dbReference type="HOGENOM" id="CLU_2345613_0_0_4"/>
<name>H3KBS6_9BURK</name>
<organism evidence="1 2">
    <name type="scientific">Sutterella parvirubra YIT 11816</name>
    <dbReference type="NCBI Taxonomy" id="762967"/>
    <lineage>
        <taxon>Bacteria</taxon>
        <taxon>Pseudomonadati</taxon>
        <taxon>Pseudomonadota</taxon>
        <taxon>Betaproteobacteria</taxon>
        <taxon>Burkholderiales</taxon>
        <taxon>Sutterellaceae</taxon>
        <taxon>Sutterella</taxon>
    </lineage>
</organism>
<keyword evidence="2" id="KW-1185">Reference proteome</keyword>
<evidence type="ECO:0000313" key="1">
    <source>
        <dbReference type="EMBL" id="EHY32434.1"/>
    </source>
</evidence>
<gene>
    <name evidence="1" type="ORF">HMPREF9440_00172</name>
</gene>
<reference evidence="1 2" key="1">
    <citation type="submission" date="2011-11" db="EMBL/GenBank/DDBJ databases">
        <authorList>
            <person name="Weinstock G."/>
            <person name="Sodergren E."/>
            <person name="Clifton S."/>
            <person name="Fulton L."/>
            <person name="Fulton B."/>
            <person name="Courtney L."/>
            <person name="Fronick C."/>
            <person name="Harrison M."/>
            <person name="Strong C."/>
            <person name="Farmer C."/>
            <person name="Delahaunty K."/>
            <person name="Markovic C."/>
            <person name="Hall O."/>
            <person name="Minx P."/>
            <person name="Tomlinson C."/>
            <person name="Mitreva M."/>
            <person name="Hou S."/>
            <person name="Chen J."/>
            <person name="Wollam A."/>
            <person name="Pepin K.H."/>
            <person name="Johnson M."/>
            <person name="Bhonagiri V."/>
            <person name="Zhang X."/>
            <person name="Suruliraj S."/>
            <person name="Warren W."/>
            <person name="Chinwalla A."/>
            <person name="Mardis E.R."/>
            <person name="Wilson R.K."/>
        </authorList>
    </citation>
    <scope>NUCLEOTIDE SEQUENCE [LARGE SCALE GENOMIC DNA]</scope>
    <source>
        <strain evidence="1 2">YIT 11816</strain>
    </source>
</reference>
<dbReference type="EMBL" id="AFBQ01000020">
    <property type="protein sequence ID" value="EHY32434.1"/>
    <property type="molecule type" value="Genomic_DNA"/>
</dbReference>
<dbReference type="Proteomes" id="UP000004956">
    <property type="component" value="Unassembled WGS sequence"/>
</dbReference>
<evidence type="ECO:0000313" key="2">
    <source>
        <dbReference type="Proteomes" id="UP000004956"/>
    </source>
</evidence>
<proteinExistence type="predicted"/>